<comment type="caution">
    <text evidence="13">The sequence shown here is derived from an EMBL/GenBank/DDBJ whole genome shotgun (WGS) entry which is preliminary data.</text>
</comment>
<comment type="catalytic activity">
    <reaction evidence="11">
        <text>tRNA(Phe) + L-phenylalanine + ATP = L-phenylalanyl-tRNA(Phe) + AMP + diphosphate + H(+)</text>
        <dbReference type="Rhea" id="RHEA:19413"/>
        <dbReference type="Rhea" id="RHEA-COMP:9668"/>
        <dbReference type="Rhea" id="RHEA-COMP:9699"/>
        <dbReference type="ChEBI" id="CHEBI:15378"/>
        <dbReference type="ChEBI" id="CHEBI:30616"/>
        <dbReference type="ChEBI" id="CHEBI:33019"/>
        <dbReference type="ChEBI" id="CHEBI:58095"/>
        <dbReference type="ChEBI" id="CHEBI:78442"/>
        <dbReference type="ChEBI" id="CHEBI:78531"/>
        <dbReference type="ChEBI" id="CHEBI:456215"/>
        <dbReference type="EC" id="6.1.1.20"/>
    </reaction>
</comment>
<organism evidence="13 14">
    <name type="scientific">Candidatus Adlerbacteria bacterium RIFCSPHIGHO2_12_FULL_53_18</name>
    <dbReference type="NCBI Taxonomy" id="1797242"/>
    <lineage>
        <taxon>Bacteria</taxon>
        <taxon>Candidatus Adleribacteriota</taxon>
    </lineage>
</organism>
<dbReference type="InterPro" id="IPR002319">
    <property type="entry name" value="Phenylalanyl-tRNA_Synthase"/>
</dbReference>
<keyword evidence="6" id="KW-0547">Nucleotide-binding</keyword>
<dbReference type="GO" id="GO:0004826">
    <property type="term" value="F:phenylalanine-tRNA ligase activity"/>
    <property type="evidence" value="ECO:0007669"/>
    <property type="project" value="UniProtKB-EC"/>
</dbReference>
<reference evidence="13 14" key="1">
    <citation type="journal article" date="2016" name="Nat. Commun.">
        <title>Thousands of microbial genomes shed light on interconnected biogeochemical processes in an aquifer system.</title>
        <authorList>
            <person name="Anantharaman K."/>
            <person name="Brown C.T."/>
            <person name="Hug L.A."/>
            <person name="Sharon I."/>
            <person name="Castelle C.J."/>
            <person name="Probst A.J."/>
            <person name="Thomas B.C."/>
            <person name="Singh A."/>
            <person name="Wilkins M.J."/>
            <person name="Karaoz U."/>
            <person name="Brodie E.L."/>
            <person name="Williams K.H."/>
            <person name="Hubbard S.S."/>
            <person name="Banfield J.F."/>
        </authorList>
    </citation>
    <scope>NUCLEOTIDE SEQUENCE [LARGE SCALE GENOMIC DNA]</scope>
</reference>
<dbReference type="GO" id="GO:0005524">
    <property type="term" value="F:ATP binding"/>
    <property type="evidence" value="ECO:0007669"/>
    <property type="project" value="UniProtKB-KW"/>
</dbReference>
<dbReference type="EC" id="6.1.1.20" evidence="2"/>
<evidence type="ECO:0000256" key="6">
    <source>
        <dbReference type="ARBA" id="ARBA00022741"/>
    </source>
</evidence>
<dbReference type="PANTHER" id="PTHR11538">
    <property type="entry name" value="PHENYLALANYL-TRNA SYNTHETASE"/>
    <property type="match status" value="1"/>
</dbReference>
<evidence type="ECO:0000256" key="1">
    <source>
        <dbReference type="ARBA" id="ARBA00004496"/>
    </source>
</evidence>
<evidence type="ECO:0000313" key="14">
    <source>
        <dbReference type="Proteomes" id="UP000178091"/>
    </source>
</evidence>
<feature type="domain" description="Aminoacyl-transfer RNA synthetases class-II family profile" evidence="12">
    <location>
        <begin position="17"/>
        <end position="229"/>
    </location>
</feature>
<evidence type="ECO:0000313" key="13">
    <source>
        <dbReference type="EMBL" id="OGC85067.1"/>
    </source>
</evidence>
<dbReference type="AlphaFoldDB" id="A0A1F4XTN7"/>
<dbReference type="PANTHER" id="PTHR11538:SF41">
    <property type="entry name" value="PHENYLALANINE--TRNA LIGASE, MITOCHONDRIAL"/>
    <property type="match status" value="1"/>
</dbReference>
<dbReference type="NCBIfam" id="TIGR00468">
    <property type="entry name" value="pheS"/>
    <property type="match status" value="1"/>
</dbReference>
<evidence type="ECO:0000256" key="5">
    <source>
        <dbReference type="ARBA" id="ARBA00022723"/>
    </source>
</evidence>
<protein>
    <recommendedName>
        <fullName evidence="2">phenylalanine--tRNA ligase</fullName>
        <ecNumber evidence="2">6.1.1.20</ecNumber>
    </recommendedName>
</protein>
<evidence type="ECO:0000256" key="9">
    <source>
        <dbReference type="ARBA" id="ARBA00022917"/>
    </source>
</evidence>
<gene>
    <name evidence="13" type="ORF">A3F55_02260</name>
</gene>
<dbReference type="GO" id="GO:0000049">
    <property type="term" value="F:tRNA binding"/>
    <property type="evidence" value="ECO:0007669"/>
    <property type="project" value="InterPro"/>
</dbReference>
<keyword evidence="8" id="KW-0460">Magnesium</keyword>
<dbReference type="InterPro" id="IPR006195">
    <property type="entry name" value="aa-tRNA-synth_II"/>
</dbReference>
<dbReference type="InterPro" id="IPR045864">
    <property type="entry name" value="aa-tRNA-synth_II/BPL/LPL"/>
</dbReference>
<keyword evidence="4 13" id="KW-0436">Ligase</keyword>
<dbReference type="PROSITE" id="PS50862">
    <property type="entry name" value="AA_TRNA_LIGASE_II"/>
    <property type="match status" value="1"/>
</dbReference>
<keyword evidence="3" id="KW-0963">Cytoplasm</keyword>
<sequence length="250" mass="28498">MAKEAALTPRGHLHPITSLVREARGIFSKLGFSLAEGPLLESEWYNFDALNVPKDHPARDMQDTFFIQDAPGYVLRTHTSPVQIRYMEEQMKKDIPPPYRIIVPGRAFRNEATDMTHEAEFFQLEGLAVGEDVTLAHLKGTLEQFFKELFKGAEVEVRFRPSFFPFVEPGVEVDMRLVGSDVPEKLKNKWIEMMGAGMVHPQVLKNAGVDPEKYQGFAFGMGLDRLAMLRWGIDDVRLMHSGDLRFINQF</sequence>
<dbReference type="CDD" id="cd00496">
    <property type="entry name" value="PheRS_alpha_core"/>
    <property type="match status" value="1"/>
</dbReference>
<dbReference type="Gene3D" id="3.30.930.10">
    <property type="entry name" value="Bira Bifunctional Protein, Domain 2"/>
    <property type="match status" value="1"/>
</dbReference>
<dbReference type="Pfam" id="PF01409">
    <property type="entry name" value="tRNA-synt_2d"/>
    <property type="match status" value="1"/>
</dbReference>
<evidence type="ECO:0000256" key="4">
    <source>
        <dbReference type="ARBA" id="ARBA00022598"/>
    </source>
</evidence>
<dbReference type="GO" id="GO:0005737">
    <property type="term" value="C:cytoplasm"/>
    <property type="evidence" value="ECO:0007669"/>
    <property type="project" value="UniProtKB-SubCell"/>
</dbReference>
<evidence type="ECO:0000256" key="3">
    <source>
        <dbReference type="ARBA" id="ARBA00022490"/>
    </source>
</evidence>
<evidence type="ECO:0000256" key="7">
    <source>
        <dbReference type="ARBA" id="ARBA00022840"/>
    </source>
</evidence>
<dbReference type="InterPro" id="IPR004529">
    <property type="entry name" value="Phe-tRNA-synth_IIc_asu"/>
</dbReference>
<evidence type="ECO:0000256" key="11">
    <source>
        <dbReference type="ARBA" id="ARBA00049255"/>
    </source>
</evidence>
<evidence type="ECO:0000256" key="8">
    <source>
        <dbReference type="ARBA" id="ARBA00022842"/>
    </source>
</evidence>
<dbReference type="GO" id="GO:0046872">
    <property type="term" value="F:metal ion binding"/>
    <property type="evidence" value="ECO:0007669"/>
    <property type="project" value="UniProtKB-KW"/>
</dbReference>
<proteinExistence type="predicted"/>
<dbReference type="Proteomes" id="UP000178091">
    <property type="component" value="Unassembled WGS sequence"/>
</dbReference>
<dbReference type="SUPFAM" id="SSF55681">
    <property type="entry name" value="Class II aaRS and biotin synthetases"/>
    <property type="match status" value="1"/>
</dbReference>
<keyword evidence="7" id="KW-0067">ATP-binding</keyword>
<comment type="subcellular location">
    <subcellularLocation>
        <location evidence="1">Cytoplasm</location>
    </subcellularLocation>
</comment>
<name>A0A1F4XTN7_9BACT</name>
<evidence type="ECO:0000256" key="10">
    <source>
        <dbReference type="ARBA" id="ARBA00023146"/>
    </source>
</evidence>
<accession>A0A1F4XTN7</accession>
<evidence type="ECO:0000256" key="2">
    <source>
        <dbReference type="ARBA" id="ARBA00012814"/>
    </source>
</evidence>
<dbReference type="GO" id="GO:0006432">
    <property type="term" value="P:phenylalanyl-tRNA aminoacylation"/>
    <property type="evidence" value="ECO:0007669"/>
    <property type="project" value="InterPro"/>
</dbReference>
<keyword evidence="9" id="KW-0648">Protein biosynthesis</keyword>
<evidence type="ECO:0000259" key="12">
    <source>
        <dbReference type="PROSITE" id="PS50862"/>
    </source>
</evidence>
<dbReference type="EMBL" id="MEWW01000005">
    <property type="protein sequence ID" value="OGC85067.1"/>
    <property type="molecule type" value="Genomic_DNA"/>
</dbReference>
<keyword evidence="5" id="KW-0479">Metal-binding</keyword>
<keyword evidence="10" id="KW-0030">Aminoacyl-tRNA synthetase</keyword>